<keyword evidence="2" id="KW-1133">Transmembrane helix</keyword>
<feature type="transmembrane region" description="Helical" evidence="2">
    <location>
        <begin position="271"/>
        <end position="298"/>
    </location>
</feature>
<proteinExistence type="predicted"/>
<comment type="caution">
    <text evidence="3">The sequence shown here is derived from an EMBL/GenBank/DDBJ whole genome shotgun (WGS) entry which is preliminary data.</text>
</comment>
<feature type="compositionally biased region" description="Low complexity" evidence="1">
    <location>
        <begin position="199"/>
        <end position="209"/>
    </location>
</feature>
<keyword evidence="4" id="KW-1185">Reference proteome</keyword>
<feature type="compositionally biased region" description="Polar residues" evidence="1">
    <location>
        <begin position="168"/>
        <end position="182"/>
    </location>
</feature>
<protein>
    <recommendedName>
        <fullName evidence="5">Zinc-ribbon domain-containing protein</fullName>
    </recommendedName>
</protein>
<dbReference type="EMBL" id="AWVF01000430">
    <property type="protein sequence ID" value="ERJ87814.1"/>
    <property type="molecule type" value="Genomic_DNA"/>
</dbReference>
<organism evidence="3 4">
    <name type="scientific">Ruminococcus callidus ATCC 27760</name>
    <dbReference type="NCBI Taxonomy" id="411473"/>
    <lineage>
        <taxon>Bacteria</taxon>
        <taxon>Bacillati</taxon>
        <taxon>Bacillota</taxon>
        <taxon>Clostridia</taxon>
        <taxon>Eubacteriales</taxon>
        <taxon>Oscillospiraceae</taxon>
        <taxon>Ruminococcus</taxon>
    </lineage>
</organism>
<feature type="compositionally biased region" description="Low complexity" evidence="1">
    <location>
        <begin position="144"/>
        <end position="167"/>
    </location>
</feature>
<dbReference type="PATRIC" id="fig|411473.3.peg.2704"/>
<feature type="compositionally biased region" description="Gly residues" evidence="1">
    <location>
        <begin position="188"/>
        <end position="198"/>
    </location>
</feature>
<feature type="region of interest" description="Disordered" evidence="1">
    <location>
        <begin position="60"/>
        <end position="214"/>
    </location>
</feature>
<dbReference type="AlphaFoldDB" id="U2LEB4"/>
<evidence type="ECO:0000256" key="2">
    <source>
        <dbReference type="SAM" id="Phobius"/>
    </source>
</evidence>
<dbReference type="eggNOG" id="ENOG5033A46">
    <property type="taxonomic scope" value="Bacteria"/>
</dbReference>
<evidence type="ECO:0008006" key="5">
    <source>
        <dbReference type="Google" id="ProtNLM"/>
    </source>
</evidence>
<gene>
    <name evidence="3" type="ORF">RUMCAL_03231</name>
</gene>
<dbReference type="Proteomes" id="UP000016662">
    <property type="component" value="Unassembled WGS sequence"/>
</dbReference>
<evidence type="ECO:0000256" key="1">
    <source>
        <dbReference type="SAM" id="MobiDB-lite"/>
    </source>
</evidence>
<sequence>MSHNLCAVLPYGNTAVQALLKRVKNSITEVNPMLTCETCGEIVPEGTQYCPNCGARLSGGEPPVPDAPDSFAPDTADVPEDFGTPDSTADSAESTAAPTPETPDAVGVTGDTNPYSMPSGGAVPLQAPSQSGGTYPPTGSGQNYGQTPPQTPYSQQPYGQAGYGQQSNPQPNSYGQQGYGQTNSYGQQGYGQPNGYGQQGYSQNSYYPPQYNPPKKNDGKAVAGLILGIVSIVSSCSGSGVLFGILGIVFSCMSRKEAKNNPNGTTGNSGLSTGGLICSIIGIVISVIVILSTVVGMVSGMLDSGSTFDSSYDNYEYYGDFEDACRYFFGLW</sequence>
<dbReference type="HOGENOM" id="CLU_836474_0_0_9"/>
<keyword evidence="2" id="KW-0812">Transmembrane</keyword>
<dbReference type="STRING" id="411473.RUMCAL_03231"/>
<evidence type="ECO:0000313" key="3">
    <source>
        <dbReference type="EMBL" id="ERJ87814.1"/>
    </source>
</evidence>
<feature type="transmembrane region" description="Helical" evidence="2">
    <location>
        <begin position="222"/>
        <end position="250"/>
    </location>
</feature>
<reference evidence="3 4" key="1">
    <citation type="submission" date="2013-07" db="EMBL/GenBank/DDBJ databases">
        <authorList>
            <person name="Weinstock G."/>
            <person name="Sodergren E."/>
            <person name="Wylie T."/>
            <person name="Fulton L."/>
            <person name="Fulton R."/>
            <person name="Fronick C."/>
            <person name="O'Laughlin M."/>
            <person name="Godfrey J."/>
            <person name="Miner T."/>
            <person name="Herter B."/>
            <person name="Appelbaum E."/>
            <person name="Cordes M."/>
            <person name="Lek S."/>
            <person name="Wollam A."/>
            <person name="Pepin K.H."/>
            <person name="Palsikar V.B."/>
            <person name="Mitreva M."/>
            <person name="Wilson R.K."/>
        </authorList>
    </citation>
    <scope>NUCLEOTIDE SEQUENCE [LARGE SCALE GENOMIC DNA]</scope>
    <source>
        <strain evidence="3 4">ATCC 27760</strain>
    </source>
</reference>
<accession>U2LEB4</accession>
<feature type="compositionally biased region" description="Polar residues" evidence="1">
    <location>
        <begin position="127"/>
        <end position="143"/>
    </location>
</feature>
<name>U2LEB4_9FIRM</name>
<feature type="compositionally biased region" description="Low complexity" evidence="1">
    <location>
        <begin position="84"/>
        <end position="99"/>
    </location>
</feature>
<evidence type="ECO:0000313" key="4">
    <source>
        <dbReference type="Proteomes" id="UP000016662"/>
    </source>
</evidence>
<keyword evidence="2" id="KW-0472">Membrane</keyword>